<reference evidence="1 2" key="1">
    <citation type="submission" date="2018-02" db="EMBL/GenBank/DDBJ databases">
        <title>Comparative analysis of genomes of three Brevibacillus laterosporus strains producers of potent antimicrobials isolated from silage.</title>
        <authorList>
            <person name="Kojic M."/>
            <person name="Miljkovic M."/>
            <person name="Studholme D."/>
            <person name="Filipic B."/>
        </authorList>
    </citation>
    <scope>NUCLEOTIDE SEQUENCE [LARGE SCALE GENOMIC DNA]</scope>
    <source>
        <strain evidence="1 2">BGSP11</strain>
    </source>
</reference>
<dbReference type="EMBL" id="PRKQ01000003">
    <property type="protein sequence ID" value="PPB10890.1"/>
    <property type="molecule type" value="Genomic_DNA"/>
</dbReference>
<sequence length="88" mass="9919">MTALEKIELINTLHDSVVGSRTENDCCVGVLVPLNKKTIKVLKQLGVDYEWIRLNRLATPTDGYFIDLVPVAIRFSSGWTRENGFQPL</sequence>
<proteinExistence type="predicted"/>
<gene>
    <name evidence="1" type="ORF">C4A77_04500</name>
</gene>
<dbReference type="RefSeq" id="WP_104030907.1">
    <property type="nucleotide sequence ID" value="NZ_PRKQ01000003.1"/>
</dbReference>
<accession>A0AAP8QG78</accession>
<protein>
    <submittedName>
        <fullName evidence="1">Uncharacterized protein</fullName>
    </submittedName>
</protein>
<evidence type="ECO:0000313" key="1">
    <source>
        <dbReference type="EMBL" id="PPB10890.1"/>
    </source>
</evidence>
<name>A0AAP8QG78_BRELA</name>
<evidence type="ECO:0000313" key="2">
    <source>
        <dbReference type="Proteomes" id="UP000239759"/>
    </source>
</evidence>
<comment type="caution">
    <text evidence="1">The sequence shown here is derived from an EMBL/GenBank/DDBJ whole genome shotgun (WGS) entry which is preliminary data.</text>
</comment>
<dbReference type="Proteomes" id="UP000239759">
    <property type="component" value="Unassembled WGS sequence"/>
</dbReference>
<organism evidence="1 2">
    <name type="scientific">Brevibacillus laterosporus</name>
    <name type="common">Bacillus laterosporus</name>
    <dbReference type="NCBI Taxonomy" id="1465"/>
    <lineage>
        <taxon>Bacteria</taxon>
        <taxon>Bacillati</taxon>
        <taxon>Bacillota</taxon>
        <taxon>Bacilli</taxon>
        <taxon>Bacillales</taxon>
        <taxon>Paenibacillaceae</taxon>
        <taxon>Brevibacillus</taxon>
    </lineage>
</organism>
<dbReference type="AlphaFoldDB" id="A0AAP8QG78"/>